<evidence type="ECO:0000313" key="10">
    <source>
        <dbReference type="EMBL" id="GAA0562238.1"/>
    </source>
</evidence>
<feature type="transmembrane region" description="Helical" evidence="9">
    <location>
        <begin position="182"/>
        <end position="201"/>
    </location>
</feature>
<dbReference type="InterPro" id="IPR004673">
    <property type="entry name" value="L-rhamnose-proton_sym_RhaT"/>
</dbReference>
<dbReference type="Proteomes" id="UP001499951">
    <property type="component" value="Unassembled WGS sequence"/>
</dbReference>
<keyword evidence="4" id="KW-0762">Sugar transport</keyword>
<proteinExistence type="predicted"/>
<reference evidence="11" key="1">
    <citation type="journal article" date="2019" name="Int. J. Syst. Evol. Microbiol.">
        <title>The Global Catalogue of Microorganisms (GCM) 10K type strain sequencing project: providing services to taxonomists for standard genome sequencing and annotation.</title>
        <authorList>
            <consortium name="The Broad Institute Genomics Platform"/>
            <consortium name="The Broad Institute Genome Sequencing Center for Infectious Disease"/>
            <person name="Wu L."/>
            <person name="Ma J."/>
        </authorList>
    </citation>
    <scope>NUCLEOTIDE SEQUENCE [LARGE SCALE GENOMIC DNA]</scope>
    <source>
        <strain evidence="11">JCM 15089</strain>
    </source>
</reference>
<accession>A0ABP3P866</accession>
<evidence type="ECO:0000256" key="2">
    <source>
        <dbReference type="ARBA" id="ARBA00022475"/>
    </source>
</evidence>
<evidence type="ECO:0000256" key="4">
    <source>
        <dbReference type="ARBA" id="ARBA00022597"/>
    </source>
</evidence>
<evidence type="ECO:0000256" key="5">
    <source>
        <dbReference type="ARBA" id="ARBA00022692"/>
    </source>
</evidence>
<gene>
    <name evidence="10" type="primary">rhaT</name>
    <name evidence="10" type="ORF">GCM10008942_08330</name>
</gene>
<comment type="caution">
    <text evidence="10">The sequence shown here is derived from an EMBL/GenBank/DDBJ whole genome shotgun (WGS) entry which is preliminary data.</text>
</comment>
<feature type="transmembrane region" description="Helical" evidence="9">
    <location>
        <begin position="140"/>
        <end position="161"/>
    </location>
</feature>
<dbReference type="Pfam" id="PF06379">
    <property type="entry name" value="RhaT"/>
    <property type="match status" value="1"/>
</dbReference>
<organism evidence="10 11">
    <name type="scientific">Rhizomicrobium electricum</name>
    <dbReference type="NCBI Taxonomy" id="480070"/>
    <lineage>
        <taxon>Bacteria</taxon>
        <taxon>Pseudomonadati</taxon>
        <taxon>Pseudomonadota</taxon>
        <taxon>Alphaproteobacteria</taxon>
        <taxon>Micropepsales</taxon>
        <taxon>Micropepsaceae</taxon>
        <taxon>Rhizomicrobium</taxon>
    </lineage>
</organism>
<feature type="transmembrane region" description="Helical" evidence="9">
    <location>
        <begin position="296"/>
        <end position="317"/>
    </location>
</feature>
<feature type="transmembrane region" description="Helical" evidence="9">
    <location>
        <begin position="221"/>
        <end position="246"/>
    </location>
</feature>
<feature type="transmembrane region" description="Helical" evidence="9">
    <location>
        <begin position="267"/>
        <end position="284"/>
    </location>
</feature>
<evidence type="ECO:0000256" key="9">
    <source>
        <dbReference type="SAM" id="Phobius"/>
    </source>
</evidence>
<evidence type="ECO:0000313" key="11">
    <source>
        <dbReference type="Proteomes" id="UP001499951"/>
    </source>
</evidence>
<dbReference type="EMBL" id="BAAADD010000002">
    <property type="protein sequence ID" value="GAA0562238.1"/>
    <property type="molecule type" value="Genomic_DNA"/>
</dbReference>
<sequence>MNAAANAPLGILIFTIGGLAGAVFYLPFKKVRNWAWESYWLIYALAGLVVIPWALALTTSPNMLAVLGAAPKNEILYCFLCGAAWGLGGLTWGLMIRYLGVGLGLAMGAGLTSAAGTLIPPLLKGGDAVSAMVSTASGQVALASALISILGIVFVGLAGMSKEGELSEEEKKKSVAEFNFKKGLMVALFSGLMSSAMSFGLQGGPDIQALALATAPATSATWAGMPVLVVVLGGGFVVNALWCLYLNVKNKTAGDYVKKGAPVGSNLIFAGIAGLIWCSQFICFKTGEPQMGATSYIGWAVLMGASIFFSQILGILLGEWKGTSKKTVVRLGAGLALLAVSAVLAGVGPALG</sequence>
<keyword evidence="1" id="KW-0813">Transport</keyword>
<keyword evidence="5 9" id="KW-0812">Transmembrane</keyword>
<keyword evidence="8 9" id="KW-0472">Membrane</keyword>
<evidence type="ECO:0000256" key="6">
    <source>
        <dbReference type="ARBA" id="ARBA00022847"/>
    </source>
</evidence>
<feature type="transmembrane region" description="Helical" evidence="9">
    <location>
        <begin position="38"/>
        <end position="55"/>
    </location>
</feature>
<keyword evidence="7 9" id="KW-1133">Transmembrane helix</keyword>
<evidence type="ECO:0000256" key="8">
    <source>
        <dbReference type="ARBA" id="ARBA00023136"/>
    </source>
</evidence>
<evidence type="ECO:0000256" key="1">
    <source>
        <dbReference type="ARBA" id="ARBA00022448"/>
    </source>
</evidence>
<feature type="transmembrane region" description="Helical" evidence="9">
    <location>
        <begin position="6"/>
        <end position="26"/>
    </location>
</feature>
<feature type="transmembrane region" description="Helical" evidence="9">
    <location>
        <begin position="75"/>
        <end position="94"/>
    </location>
</feature>
<keyword evidence="11" id="KW-1185">Reference proteome</keyword>
<feature type="transmembrane region" description="Helical" evidence="9">
    <location>
        <begin position="101"/>
        <end position="120"/>
    </location>
</feature>
<protein>
    <submittedName>
        <fullName evidence="10">L-rhamnose/proton symporter RhaT</fullName>
    </submittedName>
</protein>
<dbReference type="RefSeq" id="WP_166932297.1">
    <property type="nucleotide sequence ID" value="NZ_BAAADD010000002.1"/>
</dbReference>
<keyword evidence="3" id="KW-0997">Cell inner membrane</keyword>
<keyword evidence="6" id="KW-0769">Symport</keyword>
<feature type="transmembrane region" description="Helical" evidence="9">
    <location>
        <begin position="329"/>
        <end position="351"/>
    </location>
</feature>
<evidence type="ECO:0000256" key="3">
    <source>
        <dbReference type="ARBA" id="ARBA00022519"/>
    </source>
</evidence>
<keyword evidence="2" id="KW-1003">Cell membrane</keyword>
<evidence type="ECO:0000256" key="7">
    <source>
        <dbReference type="ARBA" id="ARBA00022989"/>
    </source>
</evidence>
<name>A0ABP3P866_9PROT</name>